<evidence type="ECO:0000256" key="8">
    <source>
        <dbReference type="HAMAP-Rule" id="MF_01416"/>
    </source>
</evidence>
<protein>
    <recommendedName>
        <fullName evidence="8">ATP synthase subunit delta</fullName>
    </recommendedName>
    <alternativeName>
        <fullName evidence="8">ATP synthase F(1) sector subunit delta</fullName>
    </alternativeName>
    <alternativeName>
        <fullName evidence="8">F-type ATPase subunit delta</fullName>
        <shortName evidence="8">F-ATPase subunit delta</shortName>
    </alternativeName>
</protein>
<dbReference type="HAMAP" id="MF_01416">
    <property type="entry name" value="ATP_synth_delta_bact"/>
    <property type="match status" value="1"/>
</dbReference>
<comment type="function">
    <text evidence="8">F(1)F(0) ATP synthase produces ATP from ADP in the presence of a proton or sodium gradient. F-type ATPases consist of two structural domains, F(1) containing the extramembraneous catalytic core and F(0) containing the membrane proton channel, linked together by a central stalk and a peripheral stalk. During catalysis, ATP synthesis in the catalytic domain of F(1) is coupled via a rotary mechanism of the central stalk subunits to proton translocation.</text>
</comment>
<evidence type="ECO:0000256" key="7">
    <source>
        <dbReference type="ARBA" id="ARBA00023310"/>
    </source>
</evidence>
<evidence type="ECO:0000256" key="5">
    <source>
        <dbReference type="ARBA" id="ARBA00023136"/>
    </source>
</evidence>
<keyword evidence="6 8" id="KW-0139">CF(1)</keyword>
<sequence>MSEAETMVFGVAERYATALFELANETGELEIVEADIARFETLRRESADLRRLMKSLVFTTEDQLKAISAVVEAAGLGRTVSNFVKLVAANNRLSNLPDMFRRFRQLLADRRGEVTAGIVSAIPLSDGQLADIKGALADISGKSVHVELDVDPSLIGGLVVKLGSRMIDTSLKTKLDALKIALKEVG</sequence>
<dbReference type="InterPro" id="IPR020781">
    <property type="entry name" value="ATPase_OSCP/d_CS"/>
</dbReference>
<comment type="function">
    <text evidence="8">This protein is part of the stalk that links CF(0) to CF(1). It either transmits conformational changes from CF(0) to CF(1) or is implicated in proton conduction.</text>
</comment>
<keyword evidence="7 8" id="KW-0066">ATP synthesis</keyword>
<dbReference type="GO" id="GO:0005886">
    <property type="term" value="C:plasma membrane"/>
    <property type="evidence" value="ECO:0007669"/>
    <property type="project" value="UniProtKB-SubCell"/>
</dbReference>
<dbReference type="GO" id="GO:0046933">
    <property type="term" value="F:proton-transporting ATP synthase activity, rotational mechanism"/>
    <property type="evidence" value="ECO:0007669"/>
    <property type="project" value="UniProtKB-UniRule"/>
</dbReference>
<keyword evidence="5 8" id="KW-0472">Membrane</keyword>
<dbReference type="AlphaFoldDB" id="A0A212LLJ9"/>
<dbReference type="Gene3D" id="1.10.520.20">
    <property type="entry name" value="N-terminal domain of the delta subunit of the F1F0-ATP synthase"/>
    <property type="match status" value="1"/>
</dbReference>
<proteinExistence type="inferred from homology"/>
<dbReference type="NCBIfam" id="TIGR01145">
    <property type="entry name" value="ATP_synt_delta"/>
    <property type="match status" value="1"/>
</dbReference>
<evidence type="ECO:0000256" key="4">
    <source>
        <dbReference type="ARBA" id="ARBA00023065"/>
    </source>
</evidence>
<keyword evidence="4 8" id="KW-0406">Ion transport</keyword>
<dbReference type="Pfam" id="PF00213">
    <property type="entry name" value="OSCP"/>
    <property type="match status" value="1"/>
</dbReference>
<evidence type="ECO:0000256" key="6">
    <source>
        <dbReference type="ARBA" id="ARBA00023196"/>
    </source>
</evidence>
<evidence type="ECO:0000256" key="2">
    <source>
        <dbReference type="ARBA" id="ARBA00022448"/>
    </source>
</evidence>
<comment type="subcellular location">
    <subcellularLocation>
        <location evidence="8">Cell membrane</location>
        <topology evidence="8">Peripheral membrane protein</topology>
    </subcellularLocation>
    <subcellularLocation>
        <location evidence="1">Membrane</location>
    </subcellularLocation>
</comment>
<evidence type="ECO:0000313" key="9">
    <source>
        <dbReference type="EMBL" id="SCM78279.1"/>
    </source>
</evidence>
<dbReference type="PRINTS" id="PR00125">
    <property type="entry name" value="ATPASEDELTA"/>
</dbReference>
<dbReference type="InterPro" id="IPR000711">
    <property type="entry name" value="ATPase_OSCP/dsu"/>
</dbReference>
<keyword evidence="3 8" id="KW-0375">Hydrogen ion transport</keyword>
<evidence type="ECO:0000256" key="3">
    <source>
        <dbReference type="ARBA" id="ARBA00022781"/>
    </source>
</evidence>
<reference evidence="9" key="1">
    <citation type="submission" date="2016-08" db="EMBL/GenBank/DDBJ databases">
        <authorList>
            <person name="Seilhamer J.J."/>
        </authorList>
    </citation>
    <scope>NUCLEOTIDE SEQUENCE</scope>
    <source>
        <strain evidence="9">86</strain>
    </source>
</reference>
<dbReference type="GO" id="GO:0045259">
    <property type="term" value="C:proton-transporting ATP synthase complex"/>
    <property type="evidence" value="ECO:0007669"/>
    <property type="project" value="UniProtKB-KW"/>
</dbReference>
<dbReference type="EMBL" id="FMJD01000011">
    <property type="protein sequence ID" value="SCM78279.1"/>
    <property type="molecule type" value="Genomic_DNA"/>
</dbReference>
<keyword evidence="8" id="KW-1003">Cell membrane</keyword>
<comment type="similarity">
    <text evidence="8">Belongs to the ATPase delta chain family.</text>
</comment>
<keyword evidence="2 8" id="KW-0813">Transport</keyword>
<gene>
    <name evidence="8 9" type="primary">atpH</name>
    <name evidence="9" type="ORF">KL86PLE_70062</name>
</gene>
<dbReference type="PANTHER" id="PTHR11910">
    <property type="entry name" value="ATP SYNTHASE DELTA CHAIN"/>
    <property type="match status" value="1"/>
</dbReference>
<dbReference type="SUPFAM" id="SSF47928">
    <property type="entry name" value="N-terminal domain of the delta subunit of the F1F0-ATP synthase"/>
    <property type="match status" value="1"/>
</dbReference>
<dbReference type="PROSITE" id="PS00389">
    <property type="entry name" value="ATPASE_DELTA"/>
    <property type="match status" value="1"/>
</dbReference>
<accession>A0A212LLJ9</accession>
<name>A0A212LLJ9_9HYPH</name>
<evidence type="ECO:0000256" key="1">
    <source>
        <dbReference type="ARBA" id="ARBA00004370"/>
    </source>
</evidence>
<dbReference type="NCBIfam" id="NF004406">
    <property type="entry name" value="PRK05758.3-2"/>
    <property type="match status" value="1"/>
</dbReference>
<organism evidence="9">
    <name type="scientific">uncultured Pleomorphomonas sp</name>
    <dbReference type="NCBI Taxonomy" id="442121"/>
    <lineage>
        <taxon>Bacteria</taxon>
        <taxon>Pseudomonadati</taxon>
        <taxon>Pseudomonadota</taxon>
        <taxon>Alphaproteobacteria</taxon>
        <taxon>Hyphomicrobiales</taxon>
        <taxon>Pleomorphomonadaceae</taxon>
        <taxon>Pleomorphomonas</taxon>
        <taxon>environmental samples</taxon>
    </lineage>
</organism>
<dbReference type="InterPro" id="IPR026015">
    <property type="entry name" value="ATP_synth_OSCP/delta_N_sf"/>
</dbReference>